<keyword evidence="3 4" id="KW-0326">Glycosidase</keyword>
<proteinExistence type="inferred from homology"/>
<reference evidence="5" key="1">
    <citation type="submission" date="2020-02" db="EMBL/GenBank/DDBJ databases">
        <authorList>
            <person name="Scholz U."/>
            <person name="Mascher M."/>
            <person name="Fiebig A."/>
        </authorList>
    </citation>
    <scope>NUCLEOTIDE SEQUENCE</scope>
</reference>
<dbReference type="Pfam" id="PF00295">
    <property type="entry name" value="Glyco_hydro_28"/>
    <property type="match status" value="1"/>
</dbReference>
<dbReference type="InterPro" id="IPR000743">
    <property type="entry name" value="Glyco_hydro_28"/>
</dbReference>
<keyword evidence="2 4" id="KW-0378">Hydrolase</keyword>
<comment type="similarity">
    <text evidence="1 4">Belongs to the glycosyl hydrolase 28 family.</text>
</comment>
<evidence type="ECO:0000256" key="4">
    <source>
        <dbReference type="RuleBase" id="RU361169"/>
    </source>
</evidence>
<dbReference type="Gene3D" id="2.160.20.10">
    <property type="entry name" value="Single-stranded right-handed beta-helix, Pectin lyase-like"/>
    <property type="match status" value="1"/>
</dbReference>
<dbReference type="EMBL" id="LR746276">
    <property type="protein sequence ID" value="CAA7406793.1"/>
    <property type="molecule type" value="Genomic_DNA"/>
</dbReference>
<gene>
    <name evidence="5" type="ORF">SI8410_13017471</name>
</gene>
<dbReference type="GO" id="GO:0005975">
    <property type="term" value="P:carbohydrate metabolic process"/>
    <property type="evidence" value="ECO:0007669"/>
    <property type="project" value="InterPro"/>
</dbReference>
<evidence type="ECO:0000256" key="2">
    <source>
        <dbReference type="ARBA" id="ARBA00022801"/>
    </source>
</evidence>
<evidence type="ECO:0000313" key="6">
    <source>
        <dbReference type="Proteomes" id="UP000663760"/>
    </source>
</evidence>
<organism evidence="5 6">
    <name type="scientific">Spirodela intermedia</name>
    <name type="common">Intermediate duckweed</name>
    <dbReference type="NCBI Taxonomy" id="51605"/>
    <lineage>
        <taxon>Eukaryota</taxon>
        <taxon>Viridiplantae</taxon>
        <taxon>Streptophyta</taxon>
        <taxon>Embryophyta</taxon>
        <taxon>Tracheophyta</taxon>
        <taxon>Spermatophyta</taxon>
        <taxon>Magnoliopsida</taxon>
        <taxon>Liliopsida</taxon>
        <taxon>Araceae</taxon>
        <taxon>Lemnoideae</taxon>
        <taxon>Spirodela</taxon>
    </lineage>
</organism>
<dbReference type="Proteomes" id="UP000663760">
    <property type="component" value="Chromosome 13"/>
</dbReference>
<dbReference type="PANTHER" id="PTHR31339:SF66">
    <property type="entry name" value="OS06G0106800 PROTEIN"/>
    <property type="match status" value="1"/>
</dbReference>
<dbReference type="InterPro" id="IPR012334">
    <property type="entry name" value="Pectin_lyas_fold"/>
</dbReference>
<evidence type="ECO:0000256" key="3">
    <source>
        <dbReference type="ARBA" id="ARBA00023295"/>
    </source>
</evidence>
<name>A0A7I8L9W3_SPIIN</name>
<keyword evidence="6" id="KW-1185">Reference proteome</keyword>
<accession>A0A7I8L9W3</accession>
<evidence type="ECO:0000313" key="5">
    <source>
        <dbReference type="EMBL" id="CAA7406793.1"/>
    </source>
</evidence>
<dbReference type="GO" id="GO:0004650">
    <property type="term" value="F:polygalacturonase activity"/>
    <property type="evidence" value="ECO:0007669"/>
    <property type="project" value="InterPro"/>
</dbReference>
<dbReference type="InterPro" id="IPR051801">
    <property type="entry name" value="GH28_Enzymes"/>
</dbReference>
<dbReference type="PANTHER" id="PTHR31339">
    <property type="entry name" value="PECTIN LYASE-RELATED"/>
    <property type="match status" value="1"/>
</dbReference>
<dbReference type="SUPFAM" id="SSF51126">
    <property type="entry name" value="Pectin lyase-like"/>
    <property type="match status" value="1"/>
</dbReference>
<dbReference type="InterPro" id="IPR011050">
    <property type="entry name" value="Pectin_lyase_fold/virulence"/>
</dbReference>
<evidence type="ECO:0000256" key="1">
    <source>
        <dbReference type="ARBA" id="ARBA00008834"/>
    </source>
</evidence>
<dbReference type="AlphaFoldDB" id="A0A7I8L9W3"/>
<dbReference type="OrthoDB" id="187139at2759"/>
<sequence length="435" mass="46060">MTCCRAMTVALPDFGGVGDGVTSNTRAFQSAVAHLAQAAPCSSGGGQLYVPPGRWLTGSFNLTSCFTLYLHRDAVILGSQDMSEWPIIDPLPSYGRGRDAPGGRYSSLILGSNLTDVAITGDNGTIDGQGAAWWSKFRSHNLRYTRGYLIELLFSDQILISNLTLVNSPSWNVHPVYSSNVIVSGISILAPVNSPNTDGINPDSCSQVRIEDCYVVSGDDCIAIKSGWDEYGIAVGMPSRQISIRRLTCISPTSATIALGSEMSGGIEDVRAEDITAVDTESGVRIKTAVGRGAYVKDIFVKGFVMKTMKWAFWMTGNYGSHADEGFDPAAIPVVSGISYSDITASNVTTAGRLEGIPGAPFTGICISNATIEVVKSKKAPWTCSDIEGATTSVTPPPCSALPDQGGAATPCPFPPERLPIDMVELKECSSLVPH</sequence>
<protein>
    <submittedName>
        <fullName evidence="5">Uncharacterized protein</fullName>
    </submittedName>
</protein>